<dbReference type="AlphaFoldDB" id="A0A2R3IVL7"/>
<gene>
    <name evidence="1" type="ORF">CSB93_5697</name>
</gene>
<reference evidence="1 2" key="1">
    <citation type="submission" date="2018-02" db="EMBL/GenBank/DDBJ databases">
        <title>FDA/CDC Antimicrobial Resistant Isolate Bank Genome Sequencing.</title>
        <authorList>
            <person name="Benahmed F.H."/>
            <person name="Lutgring J.D."/>
            <person name="Yoo B."/>
            <person name="Machado M."/>
            <person name="Brown A."/>
            <person name="McAllister G."/>
            <person name="Perry A."/>
            <person name="Halpin A.L."/>
            <person name="Vavikolanu K."/>
            <person name="Ott S."/>
            <person name="Zhao X."/>
            <person name="Tallon L.J."/>
            <person name="Sadzewicz L."/>
            <person name="Aluvathingal J."/>
            <person name="Nadendla S."/>
            <person name="Voskania-kordi A."/>
            <person name="Simonyan V."/>
            <person name="Patel J."/>
            <person name="Shawar R.M."/>
        </authorList>
    </citation>
    <scope>NUCLEOTIDE SEQUENCE [LARGE SCALE GENOMIC DNA]</scope>
    <source>
        <strain evidence="1 2">AR_0356</strain>
    </source>
</reference>
<dbReference type="EMBL" id="CP027169">
    <property type="protein sequence ID" value="AVK05968.1"/>
    <property type="molecule type" value="Genomic_DNA"/>
</dbReference>
<sequence>MKTSSRRQVEILGRYVSSPRRFFASSGNLTRSREAARATQ</sequence>
<proteinExistence type="predicted"/>
<accession>A0A2R3IVL7</accession>
<protein>
    <submittedName>
        <fullName evidence="1">Uncharacterized protein</fullName>
    </submittedName>
</protein>
<dbReference type="Proteomes" id="UP000238390">
    <property type="component" value="Chromosome"/>
</dbReference>
<keyword evidence="2" id="KW-1185">Reference proteome</keyword>
<evidence type="ECO:0000313" key="2">
    <source>
        <dbReference type="Proteomes" id="UP000238390"/>
    </source>
</evidence>
<organism evidence="1 2">
    <name type="scientific">Pseudomonas paraeruginosa</name>
    <dbReference type="NCBI Taxonomy" id="2994495"/>
    <lineage>
        <taxon>Bacteria</taxon>
        <taxon>Pseudomonadati</taxon>
        <taxon>Pseudomonadota</taxon>
        <taxon>Gammaproteobacteria</taxon>
        <taxon>Pseudomonadales</taxon>
        <taxon>Pseudomonadaceae</taxon>
        <taxon>Pseudomonas</taxon>
    </lineage>
</organism>
<evidence type="ECO:0000313" key="1">
    <source>
        <dbReference type="EMBL" id="AVK05968.1"/>
    </source>
</evidence>
<name>A0A2R3IVL7_9PSED</name>